<keyword evidence="4" id="KW-1185">Reference proteome</keyword>
<dbReference type="STRING" id="981384.GCA_000192475_02172"/>
<keyword evidence="1" id="KW-0812">Transmembrane</keyword>
<dbReference type="OrthoDB" id="7171777at2"/>
<proteinExistence type="predicted"/>
<dbReference type="RefSeq" id="WP_010441368.1">
    <property type="nucleotide sequence ID" value="NZ_AEYW01000012.1"/>
</dbReference>
<feature type="transmembrane region" description="Helical" evidence="1">
    <location>
        <begin position="277"/>
        <end position="297"/>
    </location>
</feature>
<feature type="transmembrane region" description="Helical" evidence="1">
    <location>
        <begin position="29"/>
        <end position="50"/>
    </location>
</feature>
<evidence type="ECO:0000256" key="1">
    <source>
        <dbReference type="SAM" id="Phobius"/>
    </source>
</evidence>
<evidence type="ECO:0000259" key="2">
    <source>
        <dbReference type="Pfam" id="PF02517"/>
    </source>
</evidence>
<dbReference type="Proteomes" id="UP000271700">
    <property type="component" value="Unassembled WGS sequence"/>
</dbReference>
<feature type="transmembrane region" description="Helical" evidence="1">
    <location>
        <begin position="240"/>
        <end position="265"/>
    </location>
</feature>
<protein>
    <recommendedName>
        <fullName evidence="2">CAAX prenyl protease 2/Lysostaphin resistance protein A-like domain-containing protein</fullName>
    </recommendedName>
</protein>
<dbReference type="EMBL" id="RCCT01000003">
    <property type="protein sequence ID" value="RLK07452.1"/>
    <property type="molecule type" value="Genomic_DNA"/>
</dbReference>
<comment type="caution">
    <text evidence="3">The sequence shown here is derived from an EMBL/GenBank/DDBJ whole genome shotgun (WGS) entry which is preliminary data.</text>
</comment>
<feature type="transmembrane region" description="Helical" evidence="1">
    <location>
        <begin position="70"/>
        <end position="93"/>
    </location>
</feature>
<sequence>MNTREQPGAYKCHQHLIEDASRHPEIWRLLAGLTLVAVVVVTLNAILFATVVSLGPPGSAAAFLTGSSPFALLIVLASFIFATLGVALGARLFQHRSLSSIVGNQSIALRQFWRVLRALLILSFVILALPPYDLGEPLLVNLGWSKWLLLLPLSLGAVFIQTSAEEILFRGYLQQSLAARFRSPVIWMGLPSILFAAGHYSPATVGDNAILISIWALTFGFLTADLTARAGTLGPAIALHFFNNFAALLVISLPDNLGGLALFHLPYEASDADALRPWLFVDFALMVVGWLTARLVLRR</sequence>
<name>A0A497ZI23_9RHOB</name>
<organism evidence="3 4">
    <name type="scientific">Ruegeria conchae</name>
    <dbReference type="NCBI Taxonomy" id="981384"/>
    <lineage>
        <taxon>Bacteria</taxon>
        <taxon>Pseudomonadati</taxon>
        <taxon>Pseudomonadota</taxon>
        <taxon>Alphaproteobacteria</taxon>
        <taxon>Rhodobacterales</taxon>
        <taxon>Roseobacteraceae</taxon>
        <taxon>Ruegeria</taxon>
    </lineage>
</organism>
<dbReference type="AlphaFoldDB" id="A0A497ZI23"/>
<keyword evidence="1" id="KW-0472">Membrane</keyword>
<accession>A0A497ZI23</accession>
<dbReference type="GO" id="GO:0004175">
    <property type="term" value="F:endopeptidase activity"/>
    <property type="evidence" value="ECO:0007669"/>
    <property type="project" value="UniProtKB-ARBA"/>
</dbReference>
<reference evidence="3 4" key="1">
    <citation type="submission" date="2018-10" db="EMBL/GenBank/DDBJ databases">
        <title>Genomic Encyclopedia of Archaeal and Bacterial Type Strains, Phase II (KMG-II): from individual species to whole genera.</title>
        <authorList>
            <person name="Goeker M."/>
        </authorList>
    </citation>
    <scope>NUCLEOTIDE SEQUENCE [LARGE SCALE GENOMIC DNA]</scope>
    <source>
        <strain evidence="3 4">DSM 29317</strain>
    </source>
</reference>
<keyword evidence="1" id="KW-1133">Transmembrane helix</keyword>
<feature type="transmembrane region" description="Helical" evidence="1">
    <location>
        <begin position="209"/>
        <end position="228"/>
    </location>
</feature>
<feature type="transmembrane region" description="Helical" evidence="1">
    <location>
        <begin position="185"/>
        <end position="203"/>
    </location>
</feature>
<evidence type="ECO:0000313" key="3">
    <source>
        <dbReference type="EMBL" id="RLK07452.1"/>
    </source>
</evidence>
<dbReference type="GO" id="GO:0080120">
    <property type="term" value="P:CAAX-box protein maturation"/>
    <property type="evidence" value="ECO:0007669"/>
    <property type="project" value="UniProtKB-ARBA"/>
</dbReference>
<feature type="transmembrane region" description="Helical" evidence="1">
    <location>
        <begin position="114"/>
        <end position="132"/>
    </location>
</feature>
<dbReference type="Pfam" id="PF02517">
    <property type="entry name" value="Rce1-like"/>
    <property type="match status" value="1"/>
</dbReference>
<gene>
    <name evidence="3" type="ORF">CLV75_2576</name>
</gene>
<evidence type="ECO:0000313" key="4">
    <source>
        <dbReference type="Proteomes" id="UP000271700"/>
    </source>
</evidence>
<dbReference type="InterPro" id="IPR003675">
    <property type="entry name" value="Rce1/LyrA-like_dom"/>
</dbReference>
<feature type="transmembrane region" description="Helical" evidence="1">
    <location>
        <begin position="144"/>
        <end position="164"/>
    </location>
</feature>
<feature type="domain" description="CAAX prenyl protease 2/Lysostaphin resistance protein A-like" evidence="2">
    <location>
        <begin position="149"/>
        <end position="245"/>
    </location>
</feature>